<dbReference type="Pfam" id="PF00106">
    <property type="entry name" value="adh_short"/>
    <property type="match status" value="1"/>
</dbReference>
<proteinExistence type="inferred from homology"/>
<dbReference type="PRINTS" id="PR00081">
    <property type="entry name" value="GDHRDH"/>
</dbReference>
<dbReference type="STRING" id="169760.PSTEL_20955"/>
<keyword evidence="4" id="KW-1185">Reference proteome</keyword>
<dbReference type="Gene3D" id="3.40.50.720">
    <property type="entry name" value="NAD(P)-binding Rossmann-like Domain"/>
    <property type="match status" value="1"/>
</dbReference>
<reference evidence="3 4" key="1">
    <citation type="submission" date="2014-08" db="EMBL/GenBank/DDBJ databases">
        <title>Comparative genomics of the Paenibacillus odorifer group.</title>
        <authorList>
            <person name="den Bakker H.C."/>
            <person name="Tsai Y.-C."/>
            <person name="Martin N."/>
            <person name="Korlach J."/>
            <person name="Wiedmann M."/>
        </authorList>
    </citation>
    <scope>NUCLEOTIDE SEQUENCE [LARGE SCALE GENOMIC DNA]</scope>
    <source>
        <strain evidence="3 4">DSM 14472</strain>
    </source>
</reference>
<dbReference type="AlphaFoldDB" id="A0A089LUK1"/>
<gene>
    <name evidence="3" type="ORF">PSTEL_20955</name>
</gene>
<protein>
    <submittedName>
        <fullName evidence="3">Short-chain dehydrogenase</fullName>
    </submittedName>
</protein>
<dbReference type="EMBL" id="CP009286">
    <property type="protein sequence ID" value="AIQ65216.1"/>
    <property type="molecule type" value="Genomic_DNA"/>
</dbReference>
<evidence type="ECO:0000313" key="3">
    <source>
        <dbReference type="EMBL" id="AIQ65216.1"/>
    </source>
</evidence>
<dbReference type="RefSeq" id="WP_038698108.1">
    <property type="nucleotide sequence ID" value="NZ_CP009286.1"/>
</dbReference>
<evidence type="ECO:0000256" key="1">
    <source>
        <dbReference type="ARBA" id="ARBA00006484"/>
    </source>
</evidence>
<dbReference type="HOGENOM" id="CLU_010194_44_5_9"/>
<dbReference type="InterPro" id="IPR002347">
    <property type="entry name" value="SDR_fam"/>
</dbReference>
<evidence type="ECO:0000256" key="2">
    <source>
        <dbReference type="ARBA" id="ARBA00023002"/>
    </source>
</evidence>
<dbReference type="PANTHER" id="PTHR24320">
    <property type="entry name" value="RETINOL DEHYDROGENASE"/>
    <property type="match status" value="1"/>
</dbReference>
<evidence type="ECO:0000313" key="4">
    <source>
        <dbReference type="Proteomes" id="UP000029507"/>
    </source>
</evidence>
<dbReference type="SUPFAM" id="SSF51735">
    <property type="entry name" value="NAD(P)-binding Rossmann-fold domains"/>
    <property type="match status" value="1"/>
</dbReference>
<accession>A0A089LUK1</accession>
<sequence length="284" mass="31542">MKTQAKYTALITGANSGIGLVLTRMLLERGWDVIALIRSSFQRDDSRVREFQQQGRLRVYQGDLSDFTSLRQALDVIKSSEVRIDVLFNNAGGSFPELLFSKQGRELHFETQTLAPYVIYTELLELLLAGDLKTVIGTSSAAINYVKRLNPEKLEHPDTFKKLLGPYADSKLAHSLWIKEAAPSAFAQGIRLQSVDPGPNNTMRPGNRSGLPFYVKPLMKLFFPGPEHGASLLYEAAVSGSQYPPGSYLHKGKPVKLPFEDRGPAVLKLVKSVYEREFAGVEAK</sequence>
<dbReference type="GO" id="GO:0016491">
    <property type="term" value="F:oxidoreductase activity"/>
    <property type="evidence" value="ECO:0007669"/>
    <property type="project" value="UniProtKB-KW"/>
</dbReference>
<organism evidence="3 4">
    <name type="scientific">Paenibacillus stellifer</name>
    <dbReference type="NCBI Taxonomy" id="169760"/>
    <lineage>
        <taxon>Bacteria</taxon>
        <taxon>Bacillati</taxon>
        <taxon>Bacillota</taxon>
        <taxon>Bacilli</taxon>
        <taxon>Bacillales</taxon>
        <taxon>Paenibacillaceae</taxon>
        <taxon>Paenibacillus</taxon>
    </lineage>
</organism>
<dbReference type="InterPro" id="IPR036291">
    <property type="entry name" value="NAD(P)-bd_dom_sf"/>
</dbReference>
<dbReference type="OrthoDB" id="9809821at2"/>
<keyword evidence="2" id="KW-0560">Oxidoreductase</keyword>
<comment type="similarity">
    <text evidence="1">Belongs to the short-chain dehydrogenases/reductases (SDR) family.</text>
</comment>
<dbReference type="KEGG" id="pste:PSTEL_20955"/>
<name>A0A089LUK1_9BACL</name>
<dbReference type="PANTHER" id="PTHR24320:SF148">
    <property type="entry name" value="NAD(P)-BINDING ROSSMANN-FOLD SUPERFAMILY PROTEIN"/>
    <property type="match status" value="1"/>
</dbReference>
<dbReference type="Proteomes" id="UP000029507">
    <property type="component" value="Chromosome"/>
</dbReference>